<evidence type="ECO:0000256" key="3">
    <source>
        <dbReference type="ARBA" id="ARBA00023001"/>
    </source>
</evidence>
<proteinExistence type="inferred from homology"/>
<organism evidence="9 10">
    <name type="scientific">Arcticibacter tournemirensis</name>
    <dbReference type="NCBI Taxonomy" id="699437"/>
    <lineage>
        <taxon>Bacteria</taxon>
        <taxon>Pseudomonadati</taxon>
        <taxon>Bacteroidota</taxon>
        <taxon>Sphingobacteriia</taxon>
        <taxon>Sphingobacteriales</taxon>
        <taxon>Sphingobacteriaceae</taxon>
        <taxon>Arcticibacter</taxon>
    </lineage>
</organism>
<dbReference type="AlphaFoldDB" id="A0A5M9H839"/>
<dbReference type="RefSeq" id="WP_141814056.1">
    <property type="nucleotide sequence ID" value="NZ_VFPL01000001.1"/>
</dbReference>
<gene>
    <name evidence="9" type="ORF">F1649_12885</name>
</gene>
<comment type="similarity">
    <text evidence="1 7">Belongs to the glycosyl hydrolase 5 (cellulase A) family.</text>
</comment>
<dbReference type="OrthoDB" id="9800955at2"/>
<accession>A0A5M9H839</accession>
<dbReference type="Proteomes" id="UP000322918">
    <property type="component" value="Unassembled WGS sequence"/>
</dbReference>
<evidence type="ECO:0000256" key="7">
    <source>
        <dbReference type="RuleBase" id="RU361153"/>
    </source>
</evidence>
<keyword evidence="6" id="KW-0624">Polysaccharide degradation</keyword>
<dbReference type="GO" id="GO:0009986">
    <property type="term" value="C:cell surface"/>
    <property type="evidence" value="ECO:0007669"/>
    <property type="project" value="TreeGrafter"/>
</dbReference>
<dbReference type="Pfam" id="PF00150">
    <property type="entry name" value="Cellulase"/>
    <property type="match status" value="1"/>
</dbReference>
<dbReference type="InterPro" id="IPR001547">
    <property type="entry name" value="Glyco_hydro_5"/>
</dbReference>
<evidence type="ECO:0000256" key="5">
    <source>
        <dbReference type="ARBA" id="ARBA00023295"/>
    </source>
</evidence>
<dbReference type="Gene3D" id="2.60.120.260">
    <property type="entry name" value="Galactose-binding domain-like"/>
    <property type="match status" value="1"/>
</dbReference>
<keyword evidence="2 7" id="KW-0378">Hydrolase</keyword>
<evidence type="ECO:0000313" key="10">
    <source>
        <dbReference type="Proteomes" id="UP000322918"/>
    </source>
</evidence>
<protein>
    <submittedName>
        <fullName evidence="9">Glycoside hydrolase family 5 protein</fullName>
    </submittedName>
</protein>
<dbReference type="GO" id="GO:0008422">
    <property type="term" value="F:beta-glucosidase activity"/>
    <property type="evidence" value="ECO:0007669"/>
    <property type="project" value="TreeGrafter"/>
</dbReference>
<evidence type="ECO:0000256" key="6">
    <source>
        <dbReference type="ARBA" id="ARBA00023326"/>
    </source>
</evidence>
<dbReference type="Gene3D" id="3.20.20.80">
    <property type="entry name" value="Glycosidases"/>
    <property type="match status" value="1"/>
</dbReference>
<dbReference type="GO" id="GO:0030245">
    <property type="term" value="P:cellulose catabolic process"/>
    <property type="evidence" value="ECO:0007669"/>
    <property type="project" value="UniProtKB-KW"/>
</dbReference>
<feature type="domain" description="Glycoside hydrolase family 5" evidence="8">
    <location>
        <begin position="218"/>
        <end position="482"/>
    </location>
</feature>
<comment type="caution">
    <text evidence="9">The sequence shown here is derived from an EMBL/GenBank/DDBJ whole genome shotgun (WGS) entry which is preliminary data.</text>
</comment>
<evidence type="ECO:0000256" key="2">
    <source>
        <dbReference type="ARBA" id="ARBA00022801"/>
    </source>
</evidence>
<dbReference type="InterPro" id="IPR017853">
    <property type="entry name" value="GH"/>
</dbReference>
<keyword evidence="10" id="KW-1185">Reference proteome</keyword>
<dbReference type="PANTHER" id="PTHR31297">
    <property type="entry name" value="GLUCAN ENDO-1,6-BETA-GLUCOSIDASE B"/>
    <property type="match status" value="1"/>
</dbReference>
<dbReference type="InterPro" id="IPR050386">
    <property type="entry name" value="Glycosyl_hydrolase_5"/>
</dbReference>
<keyword evidence="3" id="KW-0136">Cellulose degradation</keyword>
<keyword evidence="4" id="KW-0119">Carbohydrate metabolism</keyword>
<dbReference type="PANTHER" id="PTHR31297:SF41">
    <property type="entry name" value="ENDOGLUCANASE, PUTATIVE (AFU_ORTHOLOGUE AFUA_5G01830)-RELATED"/>
    <property type="match status" value="1"/>
</dbReference>
<name>A0A5M9H839_9SPHI</name>
<evidence type="ECO:0000259" key="8">
    <source>
        <dbReference type="Pfam" id="PF00150"/>
    </source>
</evidence>
<dbReference type="EMBL" id="VWNE01000019">
    <property type="protein sequence ID" value="KAA8482031.1"/>
    <property type="molecule type" value="Genomic_DNA"/>
</dbReference>
<evidence type="ECO:0000256" key="4">
    <source>
        <dbReference type="ARBA" id="ARBA00023277"/>
    </source>
</evidence>
<keyword evidence="5 7" id="KW-0326">Glycosidase</keyword>
<evidence type="ECO:0000256" key="1">
    <source>
        <dbReference type="ARBA" id="ARBA00005641"/>
    </source>
</evidence>
<reference evidence="9 10" key="1">
    <citation type="submission" date="2019-09" db="EMBL/GenBank/DDBJ databases">
        <title>Pararcticibacter amylolyticus gen. nov., sp. nov., isolated from a rottenly hemp rope, and reclassification of Pedobacter tournemirensis as Pararcticibacter tournemirensis comb. nov.</title>
        <authorList>
            <person name="Cai Y."/>
        </authorList>
    </citation>
    <scope>NUCLEOTIDE SEQUENCE [LARGE SCALE GENOMIC DNA]</scope>
    <source>
        <strain evidence="9 10">TF5-37.2-LB10</strain>
    </source>
</reference>
<dbReference type="GO" id="GO:0005576">
    <property type="term" value="C:extracellular region"/>
    <property type="evidence" value="ECO:0007669"/>
    <property type="project" value="TreeGrafter"/>
</dbReference>
<dbReference type="SUPFAM" id="SSF51445">
    <property type="entry name" value="(Trans)glycosidases"/>
    <property type="match status" value="1"/>
</dbReference>
<evidence type="ECO:0000313" key="9">
    <source>
        <dbReference type="EMBL" id="KAA8482031.1"/>
    </source>
</evidence>
<sequence>MKIIFYLLSLNHRGIRMSRTCTLQVGIILALMLSQSSVSFAQSTIYQTDFDELSDRVEWTNNPNASWVREDVKGGTCLRVTNAGMVTKAIDLRKYAGMKVAFRCLVKSENVSTPNQTYLGVKFMLHYKSGDKDFWKNQDNIWGTFDWKYVFFSLIIPENISDSKLYLGLQGSTGKAWFDNISVNIIKEPTARQIRDLGVNKSRTKYRGVMSPVKFHEKDLQILAGWNVNLIRWQLTGNKPVLGNNPKDSIIYNNWLDQKLNDLDKVTSVCKKYGIKVIVDLHSVPGGRGSDGVNRMFYDHSFNKRFIETWKYIAIRYKKNAAILGYDLVNEPMQDTLPPKGLDYYTTQKAAAQEIRKIDRYKKIFIETEDGASPTDFNFLKPMPLSNIVYEVHMYHPLAYTHQGVLYEKTGIEYPGLVSDHYYDKSSLRRILQPVRDFQLAYKVQIFVGEFSAVRWAPGSARYINDCIEIFEEYGWDWTYHAYREWHGWDVEYADSSRQMIKPSYNTSRKKVLLKWFEKNERGI</sequence>